<sequence>MKKALLSLAIACSLAISSYAAENTAAASSDYVIDDNQVETLFANSADVSQPSAGLVAEFDPTGTYTAAAVKKQQSAVYYNDKSPVLAIVLDFFLGGLGIHRIYLGTATFTWIGYILTCGGIFGIVPLVDFVVLIINSGDISEYVDNPRFFMW</sequence>
<keyword evidence="6" id="KW-0732">Signal</keyword>
<keyword evidence="2 5" id="KW-0812">Transmembrane</keyword>
<protein>
    <submittedName>
        <fullName evidence="8">TM2 domain-containing protein</fullName>
    </submittedName>
</protein>
<evidence type="ECO:0000313" key="9">
    <source>
        <dbReference type="Proteomes" id="UP000290545"/>
    </source>
</evidence>
<keyword evidence="9" id="KW-1185">Reference proteome</keyword>
<dbReference type="OrthoDB" id="9816361at2"/>
<comment type="caution">
    <text evidence="8">The sequence shown here is derived from an EMBL/GenBank/DDBJ whole genome shotgun (WGS) entry which is preliminary data.</text>
</comment>
<evidence type="ECO:0000256" key="2">
    <source>
        <dbReference type="ARBA" id="ARBA00022692"/>
    </source>
</evidence>
<evidence type="ECO:0000256" key="1">
    <source>
        <dbReference type="ARBA" id="ARBA00004141"/>
    </source>
</evidence>
<evidence type="ECO:0000256" key="4">
    <source>
        <dbReference type="ARBA" id="ARBA00023136"/>
    </source>
</evidence>
<feature type="transmembrane region" description="Helical" evidence="5">
    <location>
        <begin position="111"/>
        <end position="135"/>
    </location>
</feature>
<organism evidence="8 9">
    <name type="scientific">Filimonas effusa</name>
    <dbReference type="NCBI Taxonomy" id="2508721"/>
    <lineage>
        <taxon>Bacteria</taxon>
        <taxon>Pseudomonadati</taxon>
        <taxon>Bacteroidota</taxon>
        <taxon>Chitinophagia</taxon>
        <taxon>Chitinophagales</taxon>
        <taxon>Chitinophagaceae</taxon>
        <taxon>Filimonas</taxon>
    </lineage>
</organism>
<feature type="domain" description="TM2" evidence="7">
    <location>
        <begin position="80"/>
        <end position="131"/>
    </location>
</feature>
<proteinExistence type="predicted"/>
<comment type="subcellular location">
    <subcellularLocation>
        <location evidence="1">Membrane</location>
        <topology evidence="1">Multi-pass membrane protein</topology>
    </subcellularLocation>
</comment>
<keyword evidence="4 5" id="KW-0472">Membrane</keyword>
<dbReference type="InterPro" id="IPR007829">
    <property type="entry name" value="TM2"/>
</dbReference>
<feature type="transmembrane region" description="Helical" evidence="5">
    <location>
        <begin position="85"/>
        <end position="104"/>
    </location>
</feature>
<dbReference type="Proteomes" id="UP000290545">
    <property type="component" value="Unassembled WGS sequence"/>
</dbReference>
<reference evidence="8 9" key="1">
    <citation type="submission" date="2019-01" db="EMBL/GenBank/DDBJ databases">
        <title>Filimonas sp. strain TTM-71.</title>
        <authorList>
            <person name="Chen W.-M."/>
        </authorList>
    </citation>
    <scope>NUCLEOTIDE SEQUENCE [LARGE SCALE GENOMIC DNA]</scope>
    <source>
        <strain evidence="8 9">TTM-71</strain>
    </source>
</reference>
<evidence type="ECO:0000256" key="6">
    <source>
        <dbReference type="SAM" id="SignalP"/>
    </source>
</evidence>
<dbReference type="GO" id="GO:0016020">
    <property type="term" value="C:membrane"/>
    <property type="evidence" value="ECO:0007669"/>
    <property type="project" value="UniProtKB-SubCell"/>
</dbReference>
<keyword evidence="3 5" id="KW-1133">Transmembrane helix</keyword>
<feature type="signal peptide" evidence="6">
    <location>
        <begin position="1"/>
        <end position="20"/>
    </location>
</feature>
<evidence type="ECO:0000256" key="5">
    <source>
        <dbReference type="SAM" id="Phobius"/>
    </source>
</evidence>
<accession>A0A4Q1D125</accession>
<name>A0A4Q1D125_9BACT</name>
<gene>
    <name evidence="8" type="ORF">ESB13_21325</name>
</gene>
<evidence type="ECO:0000256" key="3">
    <source>
        <dbReference type="ARBA" id="ARBA00022989"/>
    </source>
</evidence>
<evidence type="ECO:0000313" key="8">
    <source>
        <dbReference type="EMBL" id="RXK81473.1"/>
    </source>
</evidence>
<dbReference type="AlphaFoldDB" id="A0A4Q1D125"/>
<dbReference type="Pfam" id="PF05154">
    <property type="entry name" value="TM2"/>
    <property type="match status" value="1"/>
</dbReference>
<dbReference type="EMBL" id="SDHZ01000004">
    <property type="protein sequence ID" value="RXK81473.1"/>
    <property type="molecule type" value="Genomic_DNA"/>
</dbReference>
<feature type="chain" id="PRO_5020321324" evidence="6">
    <location>
        <begin position="21"/>
        <end position="152"/>
    </location>
</feature>
<dbReference type="RefSeq" id="WP_129005723.1">
    <property type="nucleotide sequence ID" value="NZ_SDHZ01000004.1"/>
</dbReference>
<evidence type="ECO:0000259" key="7">
    <source>
        <dbReference type="Pfam" id="PF05154"/>
    </source>
</evidence>